<dbReference type="EC" id="5.4.4.2" evidence="3"/>
<gene>
    <name evidence="7" type="ORF">EXE63_07295</name>
</gene>
<protein>
    <recommendedName>
        <fullName evidence="3">isochorismate synthase</fullName>
        <ecNumber evidence="3">5.4.4.2</ecNumber>
    </recommendedName>
    <alternativeName>
        <fullName evidence="5">Isochorismate mutase</fullName>
    </alternativeName>
</protein>
<comment type="similarity">
    <text evidence="2">Belongs to the isochorismate synthase family.</text>
</comment>
<dbReference type="GO" id="GO:0008909">
    <property type="term" value="F:isochorismate synthase activity"/>
    <property type="evidence" value="ECO:0007669"/>
    <property type="project" value="UniProtKB-EC"/>
</dbReference>
<proteinExistence type="inferred from homology"/>
<comment type="catalytic activity">
    <reaction evidence="1">
        <text>chorismate = isochorismate</text>
        <dbReference type="Rhea" id="RHEA:18985"/>
        <dbReference type="ChEBI" id="CHEBI:29748"/>
        <dbReference type="ChEBI" id="CHEBI:29780"/>
        <dbReference type="EC" id="5.4.4.2"/>
    </reaction>
</comment>
<evidence type="ECO:0000313" key="8">
    <source>
        <dbReference type="Proteomes" id="UP000501849"/>
    </source>
</evidence>
<sequence length="368" mass="38257">MPAPGVTPTFVLSGPSGTVLADGSDTGFSEVAAAQHALRTGAAPVVLGALPFDLDGPAALQVPGTVRRTDGLPEWSDTAPPVIHTRDTLPPGPVHRERVAEAVRRLRAAESPLQKVVLARAMRLVADTPWDARSVLRRLAAADPAATVYLADLSPAGAEYQGRLLVGASPELLVARDGDTVVCQPFAGSAPRSADPDVDARNAAALAASGKNRHEHALVVNVMRSALEPLCADLEIADEPQLHGTDALWHLSTPIRGRLRSAQTTALDLALALHPTPAVGGVPTDLAAALITELEGDRGFYAGAVGWCDARGDGRWVVSIRCAMLDADRRSALAHAGGGIVAESDPDDEVDETTTKFRTILTGLGAST</sequence>
<dbReference type="SUPFAM" id="SSF56322">
    <property type="entry name" value="ADC synthase"/>
    <property type="match status" value="1"/>
</dbReference>
<evidence type="ECO:0000259" key="6">
    <source>
        <dbReference type="Pfam" id="PF00425"/>
    </source>
</evidence>
<evidence type="ECO:0000256" key="3">
    <source>
        <dbReference type="ARBA" id="ARBA00012824"/>
    </source>
</evidence>
<dbReference type="InterPro" id="IPR004561">
    <property type="entry name" value="IsoChor_synthase"/>
</dbReference>
<dbReference type="Proteomes" id="UP000501849">
    <property type="component" value="Chromosome"/>
</dbReference>
<dbReference type="InterPro" id="IPR015890">
    <property type="entry name" value="Chorismate_C"/>
</dbReference>
<name>A0A6H0SGN0_9MYCO</name>
<dbReference type="NCBIfam" id="TIGR00543">
    <property type="entry name" value="isochor_syn"/>
    <property type="match status" value="1"/>
</dbReference>
<reference evidence="7 8" key="1">
    <citation type="submission" date="2019-04" db="EMBL/GenBank/DDBJ databases">
        <title>Draft, Whole-Genome Sequence of the Anthracene-degrading Mycobacterium frederiksbergense LB501T, Isolated from a Polycyclic Aromatic Hydrocarbon (PAH)-Contaminated Soil.</title>
        <authorList>
            <person name="Augelletti F."/>
        </authorList>
    </citation>
    <scope>NUCLEOTIDE SEQUENCE [LARGE SCALE GENOMIC DNA]</scope>
    <source>
        <strain evidence="7 8">LB 501T</strain>
    </source>
</reference>
<dbReference type="KEGG" id="mfre:EXE63_07295"/>
<dbReference type="Pfam" id="PF00425">
    <property type="entry name" value="Chorismate_bind"/>
    <property type="match status" value="1"/>
</dbReference>
<keyword evidence="4 7" id="KW-0413">Isomerase</keyword>
<evidence type="ECO:0000313" key="7">
    <source>
        <dbReference type="EMBL" id="QIV85167.1"/>
    </source>
</evidence>
<evidence type="ECO:0000256" key="4">
    <source>
        <dbReference type="ARBA" id="ARBA00023235"/>
    </source>
</evidence>
<accession>A0A6H0SGN0</accession>
<dbReference type="AlphaFoldDB" id="A0A6H0SGN0"/>
<keyword evidence="8" id="KW-1185">Reference proteome</keyword>
<dbReference type="PANTHER" id="PTHR42839">
    <property type="entry name" value="ISOCHORISMATE SYNTHASE ENTC"/>
    <property type="match status" value="1"/>
</dbReference>
<organism evidence="7 8">
    <name type="scientific">Mycolicibacterium frederiksbergense</name>
    <dbReference type="NCBI Taxonomy" id="117567"/>
    <lineage>
        <taxon>Bacteria</taxon>
        <taxon>Bacillati</taxon>
        <taxon>Actinomycetota</taxon>
        <taxon>Actinomycetes</taxon>
        <taxon>Mycobacteriales</taxon>
        <taxon>Mycobacteriaceae</taxon>
        <taxon>Mycolicibacterium</taxon>
    </lineage>
</organism>
<evidence type="ECO:0000256" key="1">
    <source>
        <dbReference type="ARBA" id="ARBA00000799"/>
    </source>
</evidence>
<evidence type="ECO:0000256" key="2">
    <source>
        <dbReference type="ARBA" id="ARBA00005297"/>
    </source>
</evidence>
<evidence type="ECO:0000256" key="5">
    <source>
        <dbReference type="ARBA" id="ARBA00041564"/>
    </source>
</evidence>
<feature type="domain" description="Chorismate-utilising enzyme C-terminal" evidence="6">
    <location>
        <begin position="95"/>
        <end position="356"/>
    </location>
</feature>
<dbReference type="PANTHER" id="PTHR42839:SF2">
    <property type="entry name" value="ISOCHORISMATE SYNTHASE ENTC"/>
    <property type="match status" value="1"/>
</dbReference>
<dbReference type="Gene3D" id="3.60.120.10">
    <property type="entry name" value="Anthranilate synthase"/>
    <property type="match status" value="1"/>
</dbReference>
<dbReference type="InterPro" id="IPR005801">
    <property type="entry name" value="ADC_synthase"/>
</dbReference>
<dbReference type="EMBL" id="CP038799">
    <property type="protein sequence ID" value="QIV85167.1"/>
    <property type="molecule type" value="Genomic_DNA"/>
</dbReference>